<dbReference type="Pfam" id="PF25372">
    <property type="entry name" value="DUF7885"/>
    <property type="match status" value="1"/>
</dbReference>
<evidence type="ECO:0000313" key="3">
    <source>
        <dbReference type="EMBL" id="KAL2919106.1"/>
    </source>
</evidence>
<reference evidence="3 4" key="1">
    <citation type="submission" date="2023-09" db="EMBL/GenBank/DDBJ databases">
        <title>Pangenome analysis of Batrachochytrium dendrobatidis and related Chytrids.</title>
        <authorList>
            <person name="Yacoub M.N."/>
            <person name="Stajich J.E."/>
            <person name="James T.Y."/>
        </authorList>
    </citation>
    <scope>NUCLEOTIDE SEQUENCE [LARGE SCALE GENOMIC DNA]</scope>
    <source>
        <strain evidence="3 4">JEL0888</strain>
    </source>
</reference>
<accession>A0ABR4NHX7</accession>
<dbReference type="InterPro" id="IPR006553">
    <property type="entry name" value="Leu-rich_rpt_Cys-con_subtyp"/>
</dbReference>
<dbReference type="SUPFAM" id="SSF52047">
    <property type="entry name" value="RNI-like"/>
    <property type="match status" value="1"/>
</dbReference>
<gene>
    <name evidence="3" type="ORF">HK105_201376</name>
</gene>
<comment type="caution">
    <text evidence="3">The sequence shown here is derived from an EMBL/GenBank/DDBJ whole genome shotgun (WGS) entry which is preliminary data.</text>
</comment>
<proteinExistence type="predicted"/>
<feature type="region of interest" description="Disordered" evidence="1">
    <location>
        <begin position="17"/>
        <end position="76"/>
    </location>
</feature>
<evidence type="ECO:0000256" key="1">
    <source>
        <dbReference type="SAM" id="MobiDB-lite"/>
    </source>
</evidence>
<feature type="region of interest" description="Disordered" evidence="1">
    <location>
        <begin position="604"/>
        <end position="647"/>
    </location>
</feature>
<keyword evidence="4" id="KW-1185">Reference proteome</keyword>
<dbReference type="EMBL" id="JADGIZ020000004">
    <property type="protein sequence ID" value="KAL2919106.1"/>
    <property type="molecule type" value="Genomic_DNA"/>
</dbReference>
<name>A0ABR4NHX7_9FUNG</name>
<organism evidence="3 4">
    <name type="scientific">Polyrhizophydium stewartii</name>
    <dbReference type="NCBI Taxonomy" id="2732419"/>
    <lineage>
        <taxon>Eukaryota</taxon>
        <taxon>Fungi</taxon>
        <taxon>Fungi incertae sedis</taxon>
        <taxon>Chytridiomycota</taxon>
        <taxon>Chytridiomycota incertae sedis</taxon>
        <taxon>Chytridiomycetes</taxon>
        <taxon>Rhizophydiales</taxon>
        <taxon>Rhizophydiales incertae sedis</taxon>
        <taxon>Polyrhizophydium</taxon>
    </lineage>
</organism>
<feature type="compositionally biased region" description="Polar residues" evidence="1">
    <location>
        <begin position="564"/>
        <end position="573"/>
    </location>
</feature>
<dbReference type="Gene3D" id="3.80.10.10">
    <property type="entry name" value="Ribonuclease Inhibitor"/>
    <property type="match status" value="2"/>
</dbReference>
<dbReference type="Proteomes" id="UP001527925">
    <property type="component" value="Unassembled WGS sequence"/>
</dbReference>
<evidence type="ECO:0000313" key="4">
    <source>
        <dbReference type="Proteomes" id="UP001527925"/>
    </source>
</evidence>
<feature type="compositionally biased region" description="Basic and acidic residues" evidence="1">
    <location>
        <begin position="22"/>
        <end position="37"/>
    </location>
</feature>
<dbReference type="PANTHER" id="PTHR13318">
    <property type="entry name" value="PARTNER OF PAIRED, ISOFORM B-RELATED"/>
    <property type="match status" value="1"/>
</dbReference>
<dbReference type="SMART" id="SM00367">
    <property type="entry name" value="LRR_CC"/>
    <property type="match status" value="5"/>
</dbReference>
<feature type="compositionally biased region" description="Gly residues" evidence="1">
    <location>
        <begin position="621"/>
        <end position="632"/>
    </location>
</feature>
<feature type="domain" description="F-box/LRR-repeat protein 15-like leucin rich repeat" evidence="2">
    <location>
        <begin position="249"/>
        <end position="434"/>
    </location>
</feature>
<protein>
    <recommendedName>
        <fullName evidence="2">F-box/LRR-repeat protein 15-like leucin rich repeat domain-containing protein</fullName>
    </recommendedName>
</protein>
<feature type="region of interest" description="Disordered" evidence="1">
    <location>
        <begin position="556"/>
        <end position="576"/>
    </location>
</feature>
<dbReference type="InterPro" id="IPR057207">
    <property type="entry name" value="FBXL15_LRR"/>
</dbReference>
<dbReference type="InterPro" id="IPR032675">
    <property type="entry name" value="LRR_dom_sf"/>
</dbReference>
<evidence type="ECO:0000259" key="2">
    <source>
        <dbReference type="Pfam" id="PF25372"/>
    </source>
</evidence>
<sequence>MLAWALLSIVKNEWLSRRSGKRRGDPPERRARLERPSIQDLAASMAQARQRAGGSRGVGADQLGPRRRRVHASTAPQQIQQYELPRRVFESLIQYLEPTDAAKLMVVCQTWSGPAAEAIYQSPRLLRPDDFGALTALLTSRTTTYPYALMVNELSLEGAVAEEVLMGDLKAALKACTNLLRFRLKGCSHVSNLLAQFLGENVPHLVHLELPGCPISDSFMSNLVRGCKHLRHLDFSFTSITLASIPLLLRDCRHLESLDLTGVLAPPPSWHGYEYTSAQLQSFSSSSSLSSLSQDSGVAPMAVATFERPLVTRVSLSRTDATDATVRFLANHCPNLEHLFIDSCPHVTDQSLVSIAQHCPNLVRLDCSFSSNITDIGVQALAVHLNARGPSQLMALNLTACHHVTPKAVCLLAQECLQLDCIILDGCDRIADWYFDSPEVIAAAAAAATAAAAGSALRSDGRHDSGHGTIGSKGSPQMPPTSPRSDSPASGMFMLEPQDLFAVRTLSIISPSPASAAAAAAASGSGAGPSSAHPLSPTSLVMSMAGASAYSGHHAAGGVGGSGRDSNYVSESVSSEDRHTLLVSRDMILERQRVLEERDAWSMNAPTFGSTRGPRHFRGSNSGGGGGGGASGGISSFNNRRRSLSVA</sequence>
<feature type="region of interest" description="Disordered" evidence="1">
    <location>
        <begin position="457"/>
        <end position="491"/>
    </location>
</feature>